<dbReference type="AlphaFoldDB" id="A0A381UGN3"/>
<dbReference type="NCBIfam" id="NF002074">
    <property type="entry name" value="PRK00913.1-4"/>
    <property type="match status" value="1"/>
</dbReference>
<keyword evidence="4" id="KW-0378">Hydrolase</keyword>
<dbReference type="GO" id="GO:0070006">
    <property type="term" value="F:metalloaminopeptidase activity"/>
    <property type="evidence" value="ECO:0007669"/>
    <property type="project" value="InterPro"/>
</dbReference>
<dbReference type="PROSITE" id="PS00631">
    <property type="entry name" value="CYTOSOL_AP"/>
    <property type="match status" value="1"/>
</dbReference>
<dbReference type="GO" id="GO:0006508">
    <property type="term" value="P:proteolysis"/>
    <property type="evidence" value="ECO:0007669"/>
    <property type="project" value="UniProtKB-KW"/>
</dbReference>
<dbReference type="InterPro" id="IPR043472">
    <property type="entry name" value="Macro_dom-like"/>
</dbReference>
<dbReference type="PRINTS" id="PR00481">
    <property type="entry name" value="LAMNOPPTDASE"/>
</dbReference>
<dbReference type="Pfam" id="PF02789">
    <property type="entry name" value="Peptidase_M17_N"/>
    <property type="match status" value="1"/>
</dbReference>
<sequence length="422" mass="44596">MKYTITTGDCADISTDCLVVGVYAGSKLTPSAVAVDQAAGGLLKRLVKRGDIEGASGHTLLVPCEDALRAPRLLVVGLGDANQLDADEFLAVVRSAAAALQRTGATNAAVTLAEAEVKQRDLGGRTRIIVEAFALSGYRFDQLKSKKSKSRNRALSKIILPLQRKHSVAAVRRSVREGEAISSGVQLARDLANLPGNICTPSYLAEQARKLQRSHQLKVSILSEPQMRSLKMGSLLSVTRGSREPAKLIIMEYRGGAKHSPPVALVGKGLTFDAGGISLKPAGKMDEMKYDMCGGASVFGALLATAELKLPLNVIGIVPSCENLPDGAANKPGDIVKSMSGQTIEILNTDAEGRLILCDALTYAKRFKPDAVIDIATLTGACVIALGDPASGLFSNNEQLAKALLEAGESSGDRAWRLPLWK</sequence>
<feature type="non-terminal residue" evidence="6">
    <location>
        <position position="422"/>
    </location>
</feature>
<protein>
    <recommendedName>
        <fullName evidence="5">Cytosol aminopeptidase domain-containing protein</fullName>
    </recommendedName>
</protein>
<dbReference type="GO" id="GO:0005737">
    <property type="term" value="C:cytoplasm"/>
    <property type="evidence" value="ECO:0007669"/>
    <property type="project" value="InterPro"/>
</dbReference>
<reference evidence="6" key="1">
    <citation type="submission" date="2018-05" db="EMBL/GenBank/DDBJ databases">
        <authorList>
            <person name="Lanie J.A."/>
            <person name="Ng W.-L."/>
            <person name="Kazmierczak K.M."/>
            <person name="Andrzejewski T.M."/>
            <person name="Davidsen T.M."/>
            <person name="Wayne K.J."/>
            <person name="Tettelin H."/>
            <person name="Glass J.I."/>
            <person name="Rusch D."/>
            <person name="Podicherti R."/>
            <person name="Tsui H.-C.T."/>
            <person name="Winkler M.E."/>
        </authorList>
    </citation>
    <scope>NUCLEOTIDE SEQUENCE</scope>
</reference>
<evidence type="ECO:0000259" key="5">
    <source>
        <dbReference type="PROSITE" id="PS00631"/>
    </source>
</evidence>
<dbReference type="SUPFAM" id="SSF52949">
    <property type="entry name" value="Macro domain-like"/>
    <property type="match status" value="1"/>
</dbReference>
<dbReference type="GO" id="GO:0030145">
    <property type="term" value="F:manganese ion binding"/>
    <property type="evidence" value="ECO:0007669"/>
    <property type="project" value="InterPro"/>
</dbReference>
<dbReference type="Gene3D" id="3.40.630.10">
    <property type="entry name" value="Zn peptidases"/>
    <property type="match status" value="1"/>
</dbReference>
<evidence type="ECO:0000256" key="2">
    <source>
        <dbReference type="ARBA" id="ARBA00022438"/>
    </source>
</evidence>
<evidence type="ECO:0000313" key="6">
    <source>
        <dbReference type="EMBL" id="SVA27309.1"/>
    </source>
</evidence>
<keyword evidence="2" id="KW-0031">Aminopeptidase</keyword>
<evidence type="ECO:0000256" key="3">
    <source>
        <dbReference type="ARBA" id="ARBA00022670"/>
    </source>
</evidence>
<proteinExistence type="inferred from homology"/>
<dbReference type="CDD" id="cd00433">
    <property type="entry name" value="Peptidase_M17"/>
    <property type="match status" value="1"/>
</dbReference>
<name>A0A381UGN3_9ZZZZ</name>
<evidence type="ECO:0000256" key="4">
    <source>
        <dbReference type="ARBA" id="ARBA00022801"/>
    </source>
</evidence>
<dbReference type="InterPro" id="IPR011356">
    <property type="entry name" value="Leucine_aapep/pepB"/>
</dbReference>
<dbReference type="PANTHER" id="PTHR11963:SF23">
    <property type="entry name" value="CYTOSOL AMINOPEPTIDASE"/>
    <property type="match status" value="1"/>
</dbReference>
<gene>
    <name evidence="6" type="ORF">METZ01_LOCUS80163</name>
</gene>
<dbReference type="Pfam" id="PF00883">
    <property type="entry name" value="Peptidase_M17"/>
    <property type="match status" value="1"/>
</dbReference>
<evidence type="ECO:0000256" key="1">
    <source>
        <dbReference type="ARBA" id="ARBA00009528"/>
    </source>
</evidence>
<dbReference type="PANTHER" id="PTHR11963">
    <property type="entry name" value="LEUCINE AMINOPEPTIDASE-RELATED"/>
    <property type="match status" value="1"/>
</dbReference>
<dbReference type="EMBL" id="UINC01006402">
    <property type="protein sequence ID" value="SVA27309.1"/>
    <property type="molecule type" value="Genomic_DNA"/>
</dbReference>
<dbReference type="SUPFAM" id="SSF53187">
    <property type="entry name" value="Zn-dependent exopeptidases"/>
    <property type="match status" value="1"/>
</dbReference>
<organism evidence="6">
    <name type="scientific">marine metagenome</name>
    <dbReference type="NCBI Taxonomy" id="408172"/>
    <lineage>
        <taxon>unclassified sequences</taxon>
        <taxon>metagenomes</taxon>
        <taxon>ecological metagenomes</taxon>
    </lineage>
</organism>
<dbReference type="Gene3D" id="3.40.220.10">
    <property type="entry name" value="Leucine Aminopeptidase, subunit E, domain 1"/>
    <property type="match status" value="1"/>
</dbReference>
<dbReference type="InterPro" id="IPR000819">
    <property type="entry name" value="Peptidase_M17_C"/>
</dbReference>
<keyword evidence="3" id="KW-0645">Protease</keyword>
<comment type="similarity">
    <text evidence="1">Belongs to the peptidase M17 family.</text>
</comment>
<dbReference type="InterPro" id="IPR008283">
    <property type="entry name" value="Peptidase_M17_N"/>
</dbReference>
<accession>A0A381UGN3</accession>
<feature type="domain" description="Cytosol aminopeptidase" evidence="5">
    <location>
        <begin position="348"/>
        <end position="355"/>
    </location>
</feature>